<name>A0ABD0M9D0_9CAEN</name>
<dbReference type="AlphaFoldDB" id="A0ABD0M9D0"/>
<feature type="compositionally biased region" description="Basic and acidic residues" evidence="1">
    <location>
        <begin position="64"/>
        <end position="82"/>
    </location>
</feature>
<organism evidence="2 3">
    <name type="scientific">Batillaria attramentaria</name>
    <dbReference type="NCBI Taxonomy" id="370345"/>
    <lineage>
        <taxon>Eukaryota</taxon>
        <taxon>Metazoa</taxon>
        <taxon>Spiralia</taxon>
        <taxon>Lophotrochozoa</taxon>
        <taxon>Mollusca</taxon>
        <taxon>Gastropoda</taxon>
        <taxon>Caenogastropoda</taxon>
        <taxon>Sorbeoconcha</taxon>
        <taxon>Cerithioidea</taxon>
        <taxon>Batillariidae</taxon>
        <taxon>Batillaria</taxon>
    </lineage>
</organism>
<protein>
    <submittedName>
        <fullName evidence="2">Uncharacterized protein</fullName>
    </submittedName>
</protein>
<gene>
    <name evidence="2" type="ORF">BaRGS_00000971</name>
</gene>
<sequence length="82" mass="9026">MDVAGRMHPGMTCAEGFPNLFSSPVCDKGSEPLMQRADDYLPLGKWKAPKSGPWTSSSRSGKKRTYEKGSEDTRTSTRDRAS</sequence>
<comment type="caution">
    <text evidence="2">The sequence shown here is derived from an EMBL/GenBank/DDBJ whole genome shotgun (WGS) entry which is preliminary data.</text>
</comment>
<evidence type="ECO:0000313" key="3">
    <source>
        <dbReference type="Proteomes" id="UP001519460"/>
    </source>
</evidence>
<evidence type="ECO:0000313" key="2">
    <source>
        <dbReference type="EMBL" id="KAK7508006.1"/>
    </source>
</evidence>
<dbReference type="EMBL" id="JACVVK020000003">
    <property type="protein sequence ID" value="KAK7508006.1"/>
    <property type="molecule type" value="Genomic_DNA"/>
</dbReference>
<dbReference type="Proteomes" id="UP001519460">
    <property type="component" value="Unassembled WGS sequence"/>
</dbReference>
<proteinExistence type="predicted"/>
<feature type="region of interest" description="Disordered" evidence="1">
    <location>
        <begin position="43"/>
        <end position="82"/>
    </location>
</feature>
<accession>A0ABD0M9D0</accession>
<keyword evidence="3" id="KW-1185">Reference proteome</keyword>
<reference evidence="2 3" key="1">
    <citation type="journal article" date="2023" name="Sci. Data">
        <title>Genome assembly of the Korean intertidal mud-creeper Batillaria attramentaria.</title>
        <authorList>
            <person name="Patra A.K."/>
            <person name="Ho P.T."/>
            <person name="Jun S."/>
            <person name="Lee S.J."/>
            <person name="Kim Y."/>
            <person name="Won Y.J."/>
        </authorList>
    </citation>
    <scope>NUCLEOTIDE SEQUENCE [LARGE SCALE GENOMIC DNA]</scope>
    <source>
        <strain evidence="2">Wonlab-2016</strain>
    </source>
</reference>
<evidence type="ECO:0000256" key="1">
    <source>
        <dbReference type="SAM" id="MobiDB-lite"/>
    </source>
</evidence>